<dbReference type="Proteomes" id="UP001254848">
    <property type="component" value="Unassembled WGS sequence"/>
</dbReference>
<evidence type="ECO:0000256" key="1">
    <source>
        <dbReference type="ARBA" id="ARBA00001946"/>
    </source>
</evidence>
<dbReference type="SUPFAM" id="SSF52540">
    <property type="entry name" value="P-loop containing nucleoside triphosphate hydrolases"/>
    <property type="match status" value="1"/>
</dbReference>
<evidence type="ECO:0000256" key="7">
    <source>
        <dbReference type="ARBA" id="ARBA00023134"/>
    </source>
</evidence>
<dbReference type="Gene3D" id="3.40.50.300">
    <property type="entry name" value="P-loop containing nucleotide triphosphate hydrolases"/>
    <property type="match status" value="1"/>
</dbReference>
<keyword evidence="6" id="KW-0460">Magnesium</keyword>
<evidence type="ECO:0000259" key="11">
    <source>
        <dbReference type="PROSITE" id="PS51706"/>
    </source>
</evidence>
<keyword evidence="9 10" id="KW-0131">Cell cycle</keyword>
<gene>
    <name evidence="12" type="primary">yihA</name>
    <name evidence="10" type="synonym">engB</name>
    <name evidence="12" type="ORF">Q4T40_13840</name>
</gene>
<keyword evidence="13" id="KW-1185">Reference proteome</keyword>
<dbReference type="PANTHER" id="PTHR11649:SF13">
    <property type="entry name" value="ENGB-TYPE G DOMAIN-CONTAINING PROTEIN"/>
    <property type="match status" value="1"/>
</dbReference>
<keyword evidence="4" id="KW-0479">Metal-binding</keyword>
<keyword evidence="3 10" id="KW-0132">Cell division</keyword>
<evidence type="ECO:0000256" key="10">
    <source>
        <dbReference type="HAMAP-Rule" id="MF_00321"/>
    </source>
</evidence>
<evidence type="ECO:0000256" key="2">
    <source>
        <dbReference type="ARBA" id="ARBA00009638"/>
    </source>
</evidence>
<dbReference type="RefSeq" id="WP_413780816.1">
    <property type="nucleotide sequence ID" value="NZ_JAUOZS010000001.1"/>
</dbReference>
<keyword evidence="8 10" id="KW-0717">Septation</keyword>
<comment type="cofactor">
    <cofactor evidence="1">
        <name>Mg(2+)</name>
        <dbReference type="ChEBI" id="CHEBI:18420"/>
    </cofactor>
</comment>
<dbReference type="Pfam" id="PF01926">
    <property type="entry name" value="MMR_HSR1"/>
    <property type="match status" value="1"/>
</dbReference>
<reference evidence="12 13" key="1">
    <citation type="submission" date="2023-07" db="EMBL/GenBank/DDBJ databases">
        <title>The novel representative of Negativicutes class, Anaeroselena agilis gen. nov. sp. nov.</title>
        <authorList>
            <person name="Prokofeva M.I."/>
            <person name="Elcheninov A.G."/>
            <person name="Klyukina A."/>
            <person name="Kublanov I.V."/>
            <person name="Frolov E.N."/>
            <person name="Podosokorskaya O.A."/>
        </authorList>
    </citation>
    <scope>NUCLEOTIDE SEQUENCE [LARGE SCALE GENOMIC DNA]</scope>
    <source>
        <strain evidence="12 13">4137-cl</strain>
    </source>
</reference>
<keyword evidence="7 10" id="KW-0342">GTP-binding</keyword>
<organism evidence="12 13">
    <name type="scientific">Anaeroselena agilis</name>
    <dbReference type="NCBI Taxonomy" id="3063788"/>
    <lineage>
        <taxon>Bacteria</taxon>
        <taxon>Bacillati</taxon>
        <taxon>Bacillota</taxon>
        <taxon>Negativicutes</taxon>
        <taxon>Acetonemataceae</taxon>
        <taxon>Anaeroselena</taxon>
    </lineage>
</organism>
<sequence length="210" mass="22937">MSAATPAPNVVGARYLASAVRADQYPEGDFAEVAFIGRSNVGKSSLINSLCRHGGLARTSATPGKTQTINFYSVALKYSEEERRQFLLVDLPGYGYARTGRAVRRQWTKFIDEYLAASPRLKLICQLIDSRHPPMDSDKEAFRRLAELGRPVQVVATKTDKLSRQAARKSVAVIRDELALPGDAAVIGYSAADGTGRSELLDVISHILLE</sequence>
<dbReference type="PROSITE" id="PS51706">
    <property type="entry name" value="G_ENGB"/>
    <property type="match status" value="1"/>
</dbReference>
<protein>
    <recommendedName>
        <fullName evidence="10">Probable GTP-binding protein EngB</fullName>
    </recommendedName>
</protein>
<dbReference type="CDD" id="cd01876">
    <property type="entry name" value="YihA_EngB"/>
    <property type="match status" value="1"/>
</dbReference>
<dbReference type="InterPro" id="IPR027417">
    <property type="entry name" value="P-loop_NTPase"/>
</dbReference>
<comment type="caution">
    <text evidence="12">The sequence shown here is derived from an EMBL/GenBank/DDBJ whole genome shotgun (WGS) entry which is preliminary data.</text>
</comment>
<dbReference type="EMBL" id="JAUOZS010000001">
    <property type="protein sequence ID" value="MDT8902332.1"/>
    <property type="molecule type" value="Genomic_DNA"/>
</dbReference>
<feature type="domain" description="EngB-type G" evidence="11">
    <location>
        <begin position="29"/>
        <end position="210"/>
    </location>
</feature>
<dbReference type="InterPro" id="IPR019987">
    <property type="entry name" value="GTP-bd_ribosome_bio_YsxC"/>
</dbReference>
<evidence type="ECO:0000313" key="13">
    <source>
        <dbReference type="Proteomes" id="UP001254848"/>
    </source>
</evidence>
<evidence type="ECO:0000256" key="6">
    <source>
        <dbReference type="ARBA" id="ARBA00022842"/>
    </source>
</evidence>
<comment type="function">
    <text evidence="10">Necessary for normal cell division and for the maintenance of normal septation.</text>
</comment>
<evidence type="ECO:0000256" key="5">
    <source>
        <dbReference type="ARBA" id="ARBA00022741"/>
    </source>
</evidence>
<keyword evidence="5 10" id="KW-0547">Nucleotide-binding</keyword>
<proteinExistence type="inferred from homology"/>
<evidence type="ECO:0000256" key="9">
    <source>
        <dbReference type="ARBA" id="ARBA00023306"/>
    </source>
</evidence>
<accession>A0ABU3NZV7</accession>
<dbReference type="InterPro" id="IPR030393">
    <property type="entry name" value="G_ENGB_dom"/>
</dbReference>
<evidence type="ECO:0000256" key="8">
    <source>
        <dbReference type="ARBA" id="ARBA00023210"/>
    </source>
</evidence>
<evidence type="ECO:0000256" key="3">
    <source>
        <dbReference type="ARBA" id="ARBA00022618"/>
    </source>
</evidence>
<dbReference type="NCBIfam" id="TIGR03598">
    <property type="entry name" value="GTPase_YsxC"/>
    <property type="match status" value="1"/>
</dbReference>
<dbReference type="PANTHER" id="PTHR11649">
    <property type="entry name" value="MSS1/TRME-RELATED GTP-BINDING PROTEIN"/>
    <property type="match status" value="1"/>
</dbReference>
<evidence type="ECO:0000313" key="12">
    <source>
        <dbReference type="EMBL" id="MDT8902332.1"/>
    </source>
</evidence>
<dbReference type="InterPro" id="IPR006073">
    <property type="entry name" value="GTP-bd"/>
</dbReference>
<name>A0ABU3NZV7_9FIRM</name>
<dbReference type="HAMAP" id="MF_00321">
    <property type="entry name" value="GTPase_EngB"/>
    <property type="match status" value="1"/>
</dbReference>
<comment type="similarity">
    <text evidence="2 10">Belongs to the TRAFAC class TrmE-Era-EngA-EngB-Septin-like GTPase superfamily. EngB GTPase family.</text>
</comment>
<evidence type="ECO:0000256" key="4">
    <source>
        <dbReference type="ARBA" id="ARBA00022723"/>
    </source>
</evidence>